<dbReference type="PANTHER" id="PTHR46455">
    <property type="entry name" value="SET AND MYND DOMAIN CONTAINING, ARTHROPOD-SPECIFIC, MEMBER 4, ISOFORM A"/>
    <property type="match status" value="1"/>
</dbReference>
<gene>
    <name evidence="7" type="ORF">PVAND_011129</name>
</gene>
<dbReference type="GO" id="GO:0008757">
    <property type="term" value="F:S-adenosylmethionine-dependent methyltransferase activity"/>
    <property type="evidence" value="ECO:0007669"/>
    <property type="project" value="UniProtKB-ARBA"/>
</dbReference>
<dbReference type="SUPFAM" id="SSF82199">
    <property type="entry name" value="SET domain"/>
    <property type="match status" value="1"/>
</dbReference>
<accession>A0A9J6CIM8</accession>
<evidence type="ECO:0000259" key="5">
    <source>
        <dbReference type="PROSITE" id="PS50280"/>
    </source>
</evidence>
<comment type="caution">
    <text evidence="7">The sequence shown here is derived from an EMBL/GenBank/DDBJ whole genome shotgun (WGS) entry which is preliminary data.</text>
</comment>
<evidence type="ECO:0000256" key="1">
    <source>
        <dbReference type="ARBA" id="ARBA00022723"/>
    </source>
</evidence>
<dbReference type="Gene3D" id="6.10.140.2220">
    <property type="match status" value="2"/>
</dbReference>
<dbReference type="PROSITE" id="PS50865">
    <property type="entry name" value="ZF_MYND_2"/>
    <property type="match status" value="1"/>
</dbReference>
<evidence type="ECO:0000256" key="2">
    <source>
        <dbReference type="ARBA" id="ARBA00022771"/>
    </source>
</evidence>
<dbReference type="Pfam" id="PF00856">
    <property type="entry name" value="SET"/>
    <property type="match status" value="1"/>
</dbReference>
<proteinExistence type="predicted"/>
<dbReference type="InterPro" id="IPR053010">
    <property type="entry name" value="SET_SmydA-8"/>
</dbReference>
<keyword evidence="2 4" id="KW-0863">Zinc-finger</keyword>
<dbReference type="Pfam" id="PF01753">
    <property type="entry name" value="zf-MYND"/>
    <property type="match status" value="1"/>
</dbReference>
<dbReference type="PROSITE" id="PS50280">
    <property type="entry name" value="SET"/>
    <property type="match status" value="1"/>
</dbReference>
<dbReference type="PANTHER" id="PTHR46455:SF2">
    <property type="entry name" value="AT24727P"/>
    <property type="match status" value="1"/>
</dbReference>
<dbReference type="EMBL" id="JADBJN010000001">
    <property type="protein sequence ID" value="KAG5681719.1"/>
    <property type="molecule type" value="Genomic_DNA"/>
</dbReference>
<keyword evidence="1" id="KW-0479">Metal-binding</keyword>
<dbReference type="PROSITE" id="PS01360">
    <property type="entry name" value="ZF_MYND_1"/>
    <property type="match status" value="1"/>
</dbReference>
<evidence type="ECO:0000256" key="3">
    <source>
        <dbReference type="ARBA" id="ARBA00022833"/>
    </source>
</evidence>
<evidence type="ECO:0008006" key="9">
    <source>
        <dbReference type="Google" id="ProtNLM"/>
    </source>
</evidence>
<dbReference type="CDD" id="cd20071">
    <property type="entry name" value="SET_SMYD"/>
    <property type="match status" value="1"/>
</dbReference>
<dbReference type="InterPro" id="IPR001214">
    <property type="entry name" value="SET_dom"/>
</dbReference>
<evidence type="ECO:0000259" key="6">
    <source>
        <dbReference type="PROSITE" id="PS50865"/>
    </source>
</evidence>
<dbReference type="Gene3D" id="2.170.270.10">
    <property type="entry name" value="SET domain"/>
    <property type="match status" value="1"/>
</dbReference>
<keyword evidence="8" id="KW-1185">Reference proteome</keyword>
<dbReference type="Gene3D" id="1.10.220.160">
    <property type="match status" value="1"/>
</dbReference>
<evidence type="ECO:0000313" key="7">
    <source>
        <dbReference type="EMBL" id="KAG5681719.1"/>
    </source>
</evidence>
<feature type="domain" description="SET" evidence="5">
    <location>
        <begin position="43"/>
        <end position="308"/>
    </location>
</feature>
<reference evidence="7" key="1">
    <citation type="submission" date="2021-03" db="EMBL/GenBank/DDBJ databases">
        <title>Chromosome level genome of the anhydrobiotic midge Polypedilum vanderplanki.</title>
        <authorList>
            <person name="Yoshida Y."/>
            <person name="Kikawada T."/>
            <person name="Gusev O."/>
        </authorList>
    </citation>
    <scope>NUCLEOTIDE SEQUENCE</scope>
    <source>
        <strain evidence="7">NIAS01</strain>
        <tissue evidence="7">Whole body or cell culture</tissue>
    </source>
</reference>
<evidence type="ECO:0000313" key="8">
    <source>
        <dbReference type="Proteomes" id="UP001107558"/>
    </source>
</evidence>
<dbReference type="SMART" id="SM00317">
    <property type="entry name" value="SET"/>
    <property type="match status" value="1"/>
</dbReference>
<evidence type="ECO:0000256" key="4">
    <source>
        <dbReference type="PROSITE-ProRule" id="PRU00134"/>
    </source>
</evidence>
<dbReference type="InterPro" id="IPR002893">
    <property type="entry name" value="Znf_MYND"/>
</dbReference>
<protein>
    <recommendedName>
        <fullName evidence="9">Protein msta</fullName>
    </recommendedName>
</protein>
<dbReference type="AlphaFoldDB" id="A0A9J6CIM8"/>
<dbReference type="GO" id="GO:0008276">
    <property type="term" value="F:protein methyltransferase activity"/>
    <property type="evidence" value="ECO:0007669"/>
    <property type="project" value="UniProtKB-ARBA"/>
</dbReference>
<name>A0A9J6CIM8_POLVA</name>
<dbReference type="OrthoDB" id="3174329at2759"/>
<dbReference type="InterPro" id="IPR046341">
    <property type="entry name" value="SET_dom_sf"/>
</dbReference>
<dbReference type="GO" id="GO:0008170">
    <property type="term" value="F:N-methyltransferase activity"/>
    <property type="evidence" value="ECO:0007669"/>
    <property type="project" value="UniProtKB-ARBA"/>
</dbReference>
<dbReference type="GO" id="GO:0008270">
    <property type="term" value="F:zinc ion binding"/>
    <property type="evidence" value="ECO:0007669"/>
    <property type="project" value="UniProtKB-KW"/>
</dbReference>
<dbReference type="Proteomes" id="UP001107558">
    <property type="component" value="Chromosome 1"/>
</dbReference>
<feature type="domain" description="MYND-type" evidence="6">
    <location>
        <begin position="6"/>
        <end position="42"/>
    </location>
</feature>
<sequence length="544" mass="62729">MSSGNCKSCNKSANLLCINCKEVYYCSRECQKSDWKNHKQQCKSYEIYKDEKIGRLLRATREIKAGSLIISEAPVIIGPKWTSDEDDEEDENFFKFSCVGCFEVISNLRHKCDVCMWPCCSPDCPGLTNAELHDIECQLLKMGKGPENRTNVKSIKKYFRTDILIALKILLLQRKNPKRFKAIMEMESNEKKRMMTLNYKEAEERIMFIEENFLKPLQKFEEKSGKEILQLKDKKTLHKIYGIVESNAMYISLKTGIEICGLYPTGVIMEHSCVPNIRYEFDMKNGFKISIKAGRDIKKGEHLATSYSNILWPTSVRQQHLKDNKYFICTCERCKDPTELGTNFSTLRCIGTDNNPCNGFQLPTNPTSEQENEFACNKCVIKVSNEHVNLITSKMNEEVDNILAMNPSPLIIEELIEKLNPFLHPNHYLLFNLKHTLIQLYGNHKDSSYATITTEALKKKLSMCNDLLKIVLSLDPCHIRIAFYTCIIYYEKGMCLNEMHKRNISGIEDAKTSLEEARRIIMNEQDSPEGRMVLQKVENALIKL</sequence>
<organism evidence="7 8">
    <name type="scientific">Polypedilum vanderplanki</name>
    <name type="common">Sleeping chironomid midge</name>
    <dbReference type="NCBI Taxonomy" id="319348"/>
    <lineage>
        <taxon>Eukaryota</taxon>
        <taxon>Metazoa</taxon>
        <taxon>Ecdysozoa</taxon>
        <taxon>Arthropoda</taxon>
        <taxon>Hexapoda</taxon>
        <taxon>Insecta</taxon>
        <taxon>Pterygota</taxon>
        <taxon>Neoptera</taxon>
        <taxon>Endopterygota</taxon>
        <taxon>Diptera</taxon>
        <taxon>Nematocera</taxon>
        <taxon>Chironomoidea</taxon>
        <taxon>Chironomidae</taxon>
        <taxon>Chironominae</taxon>
        <taxon>Polypedilum</taxon>
        <taxon>Polypedilum</taxon>
    </lineage>
</organism>
<keyword evidence="3" id="KW-0862">Zinc</keyword>